<dbReference type="InterPro" id="IPR029063">
    <property type="entry name" value="SAM-dependent_MTases_sf"/>
</dbReference>
<keyword evidence="4" id="KW-1185">Reference proteome</keyword>
<dbReference type="EMBL" id="JAVMIP010000001">
    <property type="protein sequence ID" value="MDS3859337.1"/>
    <property type="molecule type" value="Genomic_DNA"/>
</dbReference>
<evidence type="ECO:0000313" key="3">
    <source>
        <dbReference type="EMBL" id="MDS3859337.1"/>
    </source>
</evidence>
<dbReference type="GO" id="GO:0035243">
    <property type="term" value="F:protein-arginine omega-N symmetric methyltransferase activity"/>
    <property type="evidence" value="ECO:0007669"/>
    <property type="project" value="TreeGrafter"/>
</dbReference>
<proteinExistence type="predicted"/>
<reference evidence="4" key="1">
    <citation type="submission" date="2023-07" db="EMBL/GenBank/DDBJ databases">
        <authorList>
            <person name="Luz R."/>
            <person name="Cordeiro R."/>
            <person name="Fonseca A."/>
            <person name="Goncalves V."/>
        </authorList>
    </citation>
    <scope>NUCLEOTIDE SEQUENCE [LARGE SCALE GENOMIC DNA]</scope>
    <source>
        <strain evidence="4">BACA0444</strain>
    </source>
</reference>
<evidence type="ECO:0000256" key="2">
    <source>
        <dbReference type="ARBA" id="ARBA00022679"/>
    </source>
</evidence>
<dbReference type="Pfam" id="PF02636">
    <property type="entry name" value="Methyltransf_28"/>
    <property type="match status" value="1"/>
</dbReference>
<comment type="caution">
    <text evidence="3">The sequence shown here is derived from an EMBL/GenBank/DDBJ whole genome shotgun (WGS) entry which is preliminary data.</text>
</comment>
<protein>
    <submittedName>
        <fullName evidence="3">Class I SAM-dependent methyltransferase</fullName>
    </submittedName>
</protein>
<sequence length="394" mass="44633">MNSKPLPDFLSQALLSAPDQRVTFAEFMERVLYDPTFGYYNRDSAPMGKTGDYLTSPHLSPDFGELVAVQLVQMWQALAQPALFTVVEMGAGQGVLAADILRFCQAEYPDFYQALSYVIIERSERLRGTQKNQLRNWAEIDRAIWRDWGEIPLESVVGCFLSNELVDALPVHRVCWQQGELQEIYVRLNESQNQLTEELGPLSTPGLGAYFEYLGLNLTTPPYPDGYRTEVNLAALDWLTTVAQRLAQGFVLTIDYGYPAATYYHPNRSDGTLQAYYQHRHHNNPYIHLGQQDLTAHVDFTTLERWGEQQGLRSLILTHQAPWLMSLGLAERLRQNNQTSRDINHALRRRAALQQLINPLGLGGLRVLLQGKGDKTLQPLKMLALASETNLLQS</sequence>
<evidence type="ECO:0000313" key="4">
    <source>
        <dbReference type="Proteomes" id="UP001268256"/>
    </source>
</evidence>
<name>A0AAE4FQA1_9CYAN</name>
<dbReference type="PANTHER" id="PTHR12049:SF7">
    <property type="entry name" value="PROTEIN ARGININE METHYLTRANSFERASE NDUFAF7, MITOCHONDRIAL"/>
    <property type="match status" value="1"/>
</dbReference>
<dbReference type="SUPFAM" id="SSF53335">
    <property type="entry name" value="S-adenosyl-L-methionine-dependent methyltransferases"/>
    <property type="match status" value="1"/>
</dbReference>
<dbReference type="InterPro" id="IPR038375">
    <property type="entry name" value="NDUFAF7_sf"/>
</dbReference>
<organism evidence="3 4">
    <name type="scientific">Pseudocalidococcus azoricus BACA0444</name>
    <dbReference type="NCBI Taxonomy" id="2918990"/>
    <lineage>
        <taxon>Bacteria</taxon>
        <taxon>Bacillati</taxon>
        <taxon>Cyanobacteriota</taxon>
        <taxon>Cyanophyceae</taxon>
        <taxon>Acaryochloridales</taxon>
        <taxon>Thermosynechococcaceae</taxon>
        <taxon>Pseudocalidococcus</taxon>
        <taxon>Pseudocalidococcus azoricus</taxon>
    </lineage>
</organism>
<keyword evidence="1 3" id="KW-0489">Methyltransferase</keyword>
<dbReference type="AlphaFoldDB" id="A0AAE4FQA1"/>
<accession>A0AAE4FQA1</accession>
<evidence type="ECO:0000256" key="1">
    <source>
        <dbReference type="ARBA" id="ARBA00022603"/>
    </source>
</evidence>
<dbReference type="GO" id="GO:0032259">
    <property type="term" value="P:methylation"/>
    <property type="evidence" value="ECO:0007669"/>
    <property type="project" value="UniProtKB-KW"/>
</dbReference>
<dbReference type="Gene3D" id="3.40.50.12710">
    <property type="match status" value="1"/>
</dbReference>
<gene>
    <name evidence="3" type="ORF">RIF25_00810</name>
</gene>
<dbReference type="RefSeq" id="WP_322876672.1">
    <property type="nucleotide sequence ID" value="NZ_JAVMIP010000001.1"/>
</dbReference>
<dbReference type="InterPro" id="IPR003788">
    <property type="entry name" value="NDUFAF7"/>
</dbReference>
<dbReference type="Proteomes" id="UP001268256">
    <property type="component" value="Unassembled WGS sequence"/>
</dbReference>
<keyword evidence="2" id="KW-0808">Transferase</keyword>
<dbReference type="PANTHER" id="PTHR12049">
    <property type="entry name" value="PROTEIN ARGININE METHYLTRANSFERASE NDUFAF7, MITOCHONDRIAL"/>
    <property type="match status" value="1"/>
</dbReference>